<dbReference type="GO" id="GO:0031750">
    <property type="term" value="F:D3 dopamine receptor binding"/>
    <property type="evidence" value="ECO:0007669"/>
    <property type="project" value="TreeGrafter"/>
</dbReference>
<evidence type="ECO:0008006" key="3">
    <source>
        <dbReference type="Google" id="ProtNLM"/>
    </source>
</evidence>
<reference evidence="1" key="1">
    <citation type="submission" date="2025-08" db="UniProtKB">
        <authorList>
            <consortium name="Ensembl"/>
        </authorList>
    </citation>
    <scope>IDENTIFICATION</scope>
</reference>
<evidence type="ECO:0000313" key="2">
    <source>
        <dbReference type="Proteomes" id="UP000694428"/>
    </source>
</evidence>
<evidence type="ECO:0000313" key="1">
    <source>
        <dbReference type="Ensembl" id="ENSPSTP00000008195.1"/>
    </source>
</evidence>
<sequence>MPALYLHLKLDNYLNSPLPDEIDAYSTEEITVSCRKFLDGDELTLADCNLLPKLHIIKVCICFSAS</sequence>
<dbReference type="PANTHER" id="PTHR45476">
    <property type="entry name" value="CHLORIDE INTRACELLULAR CHANNEL PROTEIN 6-RELATED"/>
    <property type="match status" value="1"/>
</dbReference>
<dbReference type="SUPFAM" id="SSF47616">
    <property type="entry name" value="GST C-terminal domain-like"/>
    <property type="match status" value="1"/>
</dbReference>
<dbReference type="GO" id="GO:0031749">
    <property type="term" value="F:D2 dopamine receptor binding"/>
    <property type="evidence" value="ECO:0007669"/>
    <property type="project" value="TreeGrafter"/>
</dbReference>
<dbReference type="Gene3D" id="1.20.1050.10">
    <property type="match status" value="1"/>
</dbReference>
<dbReference type="Ensembl" id="ENSPSTT00000008607.1">
    <property type="protein sequence ID" value="ENSPSTP00000008195.1"/>
    <property type="gene ID" value="ENSPSTG00000005785.1"/>
</dbReference>
<dbReference type="AlphaFoldDB" id="A0A8C9F270"/>
<dbReference type="PANTHER" id="PTHR45476:SF1">
    <property type="entry name" value="CHLORIDE INTRACELLULAR CHANNEL PROTEIN 6"/>
    <property type="match status" value="1"/>
</dbReference>
<reference evidence="1" key="2">
    <citation type="submission" date="2025-09" db="UniProtKB">
        <authorList>
            <consortium name="Ensembl"/>
        </authorList>
    </citation>
    <scope>IDENTIFICATION</scope>
</reference>
<dbReference type="PRINTS" id="PR01263">
    <property type="entry name" value="INTCLCHANNEL"/>
</dbReference>
<keyword evidence="2" id="KW-1185">Reference proteome</keyword>
<accession>A0A8C9F270</accession>
<dbReference type="InterPro" id="IPR002946">
    <property type="entry name" value="CLIC"/>
</dbReference>
<proteinExistence type="predicted"/>
<protein>
    <recommendedName>
        <fullName evidence="3">GST C-terminal domain-containing protein</fullName>
    </recommendedName>
</protein>
<name>A0A8C9F270_PAVCR</name>
<organism evidence="1 2">
    <name type="scientific">Pavo cristatus</name>
    <name type="common">Indian peafowl</name>
    <name type="synonym">Blue peafowl</name>
    <dbReference type="NCBI Taxonomy" id="9049"/>
    <lineage>
        <taxon>Eukaryota</taxon>
        <taxon>Metazoa</taxon>
        <taxon>Chordata</taxon>
        <taxon>Craniata</taxon>
        <taxon>Vertebrata</taxon>
        <taxon>Euteleostomi</taxon>
        <taxon>Archelosauria</taxon>
        <taxon>Archosauria</taxon>
        <taxon>Dinosauria</taxon>
        <taxon>Saurischia</taxon>
        <taxon>Theropoda</taxon>
        <taxon>Coelurosauria</taxon>
        <taxon>Aves</taxon>
        <taxon>Neognathae</taxon>
        <taxon>Galloanserae</taxon>
        <taxon>Galliformes</taxon>
        <taxon>Phasianidae</taxon>
        <taxon>Phasianinae</taxon>
        <taxon>Pavo</taxon>
    </lineage>
</organism>
<dbReference type="Proteomes" id="UP000694428">
    <property type="component" value="Unplaced"/>
</dbReference>
<dbReference type="InterPro" id="IPR036282">
    <property type="entry name" value="Glutathione-S-Trfase_C_sf"/>
</dbReference>
<dbReference type="GO" id="GO:0031751">
    <property type="term" value="F:D4 dopamine receptor binding"/>
    <property type="evidence" value="ECO:0007669"/>
    <property type="project" value="TreeGrafter"/>
</dbReference>